<feature type="domain" description="RCK N-terminal" evidence="15">
    <location>
        <begin position="442"/>
        <end position="566"/>
    </location>
</feature>
<dbReference type="PANTHER" id="PTHR10027:SF39">
    <property type="entry name" value="CALCIUM-ACTIVATED POTASSIUM CHANNEL BK ALPHA SUBUNIT DOMAIN-CONTAINING PROTEIN"/>
    <property type="match status" value="1"/>
</dbReference>
<dbReference type="GO" id="GO:0034702">
    <property type="term" value="C:monoatomic ion channel complex"/>
    <property type="evidence" value="ECO:0007669"/>
    <property type="project" value="UniProtKB-KW"/>
</dbReference>
<accession>A0A8T0I9H5</accession>
<evidence type="ECO:0000256" key="7">
    <source>
        <dbReference type="ARBA" id="ARBA00022958"/>
    </source>
</evidence>
<feature type="domain" description="RCK N-terminal" evidence="15">
    <location>
        <begin position="4"/>
        <end position="69"/>
    </location>
</feature>
<comment type="subcellular location">
    <subcellularLocation>
        <location evidence="1">Membrane</location>
        <topology evidence="1">Multi-pass membrane protein</topology>
    </subcellularLocation>
</comment>
<dbReference type="Proteomes" id="UP000822688">
    <property type="component" value="Chromosome 4"/>
</dbReference>
<evidence type="ECO:0000256" key="5">
    <source>
        <dbReference type="ARBA" id="ARBA00022826"/>
    </source>
</evidence>
<evidence type="ECO:0000256" key="10">
    <source>
        <dbReference type="ARBA" id="ARBA00023136"/>
    </source>
</evidence>
<dbReference type="InterPro" id="IPR003148">
    <property type="entry name" value="RCK_N"/>
</dbReference>
<feature type="non-terminal residue" evidence="16">
    <location>
        <position position="1"/>
    </location>
</feature>
<sequence>YELKNLLALYNGLVEFIEGSPVYQSDLERVCATKATAIFILANKATNNTKAEDAVQVVRALAVHRVCDHPVRIIVEVLDPTTQTSAVWDETQSGRIEIICPAKLHFKMLSRSCVVRGLYTLIGNLFTSKIKLTNDSEYEFLTEFFHSYDNEIYPVILPNSYHNLTFEEAADHVYLTFDSILFALDVPIKHKRKAHIVNKVLIYPRGHIIEPEDIGLVISRDIKTAFSISNQGNQGLQKRFCGSNIVEKSYHEPPDMIEIEKPTESVIDRWKRTGTVTTLNTNRDSINPTENNSNSDELRAFPLNPDGTYKLETHLRTAIHESQLDGSSATTDDSTTKSIDSSNIHINNVDNPLIPSWLNKHFGDGKQTSPSTINAEMPSTSTQTVPKKSQHSMSLENATEKLLTWPPLSTYGQPHPVVLERRADIILKDLKEKTLAIVELSEPHILLCCQGTWPNHLFYFIKGLRRLNNFHPPIVILFPFEPSPEQWGLVGIFKNVYLIRGSPIFELDLMRGGVLQAEKVVIFANLGSSVGSFTAQQVQDHTRYETQVKSTYVSDVDNILVAANVDRLVGDKASSVLMVEMQHTIGFDYLRPQFGILRSRANEFCSRKDYDRNRDALLHLGPPFMEGRATSPILLGFLMRSTFYNRNTVSIVEQMVDGGYIEEDGCLSDNRNERTLEQIPVPEHYANRPYIDLFMGLLHKKEMLAIGLYRTKGTLGSPTSYVLTNPPKNCIVNSTDMVYVFT</sequence>
<evidence type="ECO:0000256" key="11">
    <source>
        <dbReference type="ARBA" id="ARBA00023303"/>
    </source>
</evidence>
<evidence type="ECO:0000256" key="9">
    <source>
        <dbReference type="ARBA" id="ARBA00023065"/>
    </source>
</evidence>
<feature type="compositionally biased region" description="Low complexity" evidence="12">
    <location>
        <begin position="325"/>
        <end position="342"/>
    </location>
</feature>
<name>A0A8T0I9H5_CERPU</name>
<organism evidence="16 17">
    <name type="scientific">Ceratodon purpureus</name>
    <name type="common">Fire moss</name>
    <name type="synonym">Dicranum purpureum</name>
    <dbReference type="NCBI Taxonomy" id="3225"/>
    <lineage>
        <taxon>Eukaryota</taxon>
        <taxon>Viridiplantae</taxon>
        <taxon>Streptophyta</taxon>
        <taxon>Embryophyta</taxon>
        <taxon>Bryophyta</taxon>
        <taxon>Bryophytina</taxon>
        <taxon>Bryopsida</taxon>
        <taxon>Dicranidae</taxon>
        <taxon>Pseudoditrichales</taxon>
        <taxon>Ditrichaceae</taxon>
        <taxon>Ceratodon</taxon>
    </lineage>
</organism>
<feature type="compositionally biased region" description="Polar residues" evidence="12">
    <location>
        <begin position="279"/>
        <end position="295"/>
    </location>
</feature>
<evidence type="ECO:0000256" key="2">
    <source>
        <dbReference type="ARBA" id="ARBA00022448"/>
    </source>
</evidence>
<keyword evidence="3" id="KW-0633">Potassium transport</keyword>
<evidence type="ECO:0000313" key="16">
    <source>
        <dbReference type="EMBL" id="KAG0580334.1"/>
    </source>
</evidence>
<dbReference type="AlphaFoldDB" id="A0A8T0I9H5"/>
<evidence type="ECO:0000313" key="17">
    <source>
        <dbReference type="Proteomes" id="UP000822688"/>
    </source>
</evidence>
<evidence type="ECO:0000259" key="13">
    <source>
        <dbReference type="Pfam" id="PF03493"/>
    </source>
</evidence>
<comment type="caution">
    <text evidence="16">The sequence shown here is derived from an EMBL/GenBank/DDBJ whole genome shotgun (WGS) entry which is preliminary data.</text>
</comment>
<keyword evidence="7" id="KW-0630">Potassium</keyword>
<dbReference type="PANTHER" id="PTHR10027">
    <property type="entry name" value="CALCIUM-ACTIVATED POTASSIUM CHANNEL ALPHA CHAIN"/>
    <property type="match status" value="1"/>
</dbReference>
<dbReference type="Pfam" id="PF03493">
    <property type="entry name" value="BK_channel_a"/>
    <property type="match status" value="1"/>
</dbReference>
<evidence type="ECO:0000256" key="3">
    <source>
        <dbReference type="ARBA" id="ARBA00022538"/>
    </source>
</evidence>
<protein>
    <recommendedName>
        <fullName evidence="18">Calcium-activated potassium channel BK alpha subunit domain-containing protein</fullName>
    </recommendedName>
</protein>
<keyword evidence="8" id="KW-1133">Transmembrane helix</keyword>
<evidence type="ECO:0000259" key="15">
    <source>
        <dbReference type="Pfam" id="PF22614"/>
    </source>
</evidence>
<evidence type="ECO:0000256" key="8">
    <source>
        <dbReference type="ARBA" id="ARBA00022989"/>
    </source>
</evidence>
<evidence type="ECO:0000256" key="6">
    <source>
        <dbReference type="ARBA" id="ARBA00022882"/>
    </source>
</evidence>
<dbReference type="Pfam" id="PF22614">
    <property type="entry name" value="Slo-like_RCK"/>
    <property type="match status" value="2"/>
</dbReference>
<dbReference type="GO" id="GO:0005267">
    <property type="term" value="F:potassium channel activity"/>
    <property type="evidence" value="ECO:0007669"/>
    <property type="project" value="UniProtKB-KW"/>
</dbReference>
<dbReference type="InterPro" id="IPR047871">
    <property type="entry name" value="K_chnl_Slo-like"/>
</dbReference>
<keyword evidence="4" id="KW-0812">Transmembrane</keyword>
<feature type="domain" description="Calcium-activated potassium channel BK alpha subunit" evidence="13">
    <location>
        <begin position="97"/>
        <end position="184"/>
    </location>
</feature>
<dbReference type="Pfam" id="PF21014">
    <property type="entry name" value="Slowpoke_C"/>
    <property type="match status" value="1"/>
</dbReference>
<keyword evidence="5" id="KW-0631">Potassium channel</keyword>
<dbReference type="Gene3D" id="3.40.50.720">
    <property type="entry name" value="NAD(P)-binding Rossmann-like Domain"/>
    <property type="match status" value="1"/>
</dbReference>
<feature type="region of interest" description="Disordered" evidence="12">
    <location>
        <begin position="364"/>
        <end position="392"/>
    </location>
</feature>
<gene>
    <name evidence="16" type="ORF">KC19_4G165600</name>
</gene>
<evidence type="ECO:0000259" key="14">
    <source>
        <dbReference type="Pfam" id="PF21014"/>
    </source>
</evidence>
<evidence type="ECO:0000256" key="12">
    <source>
        <dbReference type="SAM" id="MobiDB-lite"/>
    </source>
</evidence>
<keyword evidence="2" id="KW-0813">Transport</keyword>
<keyword evidence="11" id="KW-0407">Ion channel</keyword>
<dbReference type="InterPro" id="IPR003929">
    <property type="entry name" value="K_chnl_BK_asu"/>
</dbReference>
<feature type="domain" description="Ca2+-activated K+ channel Slowpoke-like C-terminal" evidence="14">
    <location>
        <begin position="678"/>
        <end position="741"/>
    </location>
</feature>
<keyword evidence="9" id="KW-0406">Ion transport</keyword>
<keyword evidence="10" id="KW-0472">Membrane</keyword>
<reference evidence="16" key="1">
    <citation type="submission" date="2020-06" db="EMBL/GenBank/DDBJ databases">
        <title>WGS assembly of Ceratodon purpureus strain R40.</title>
        <authorList>
            <person name="Carey S.B."/>
            <person name="Jenkins J."/>
            <person name="Shu S."/>
            <person name="Lovell J.T."/>
            <person name="Sreedasyam A."/>
            <person name="Maumus F."/>
            <person name="Tiley G.P."/>
            <person name="Fernandez-Pozo N."/>
            <person name="Barry K."/>
            <person name="Chen C."/>
            <person name="Wang M."/>
            <person name="Lipzen A."/>
            <person name="Daum C."/>
            <person name="Saski C.A."/>
            <person name="Payton A.C."/>
            <person name="Mcbreen J.C."/>
            <person name="Conrad R.E."/>
            <person name="Kollar L.M."/>
            <person name="Olsson S."/>
            <person name="Huttunen S."/>
            <person name="Landis J.B."/>
            <person name="Wickett N.J."/>
            <person name="Johnson M.G."/>
            <person name="Rensing S.A."/>
            <person name="Grimwood J."/>
            <person name="Schmutz J."/>
            <person name="Mcdaniel S.F."/>
        </authorList>
    </citation>
    <scope>NUCLEOTIDE SEQUENCE</scope>
    <source>
        <strain evidence="16">R40</strain>
    </source>
</reference>
<keyword evidence="6" id="KW-0851">Voltage-gated channel</keyword>
<evidence type="ECO:0000256" key="1">
    <source>
        <dbReference type="ARBA" id="ARBA00004141"/>
    </source>
</evidence>
<evidence type="ECO:0000256" key="4">
    <source>
        <dbReference type="ARBA" id="ARBA00022692"/>
    </source>
</evidence>
<feature type="region of interest" description="Disordered" evidence="12">
    <location>
        <begin position="279"/>
        <end position="298"/>
    </location>
</feature>
<dbReference type="InterPro" id="IPR048735">
    <property type="entry name" value="Slowpoke-like_C"/>
</dbReference>
<feature type="compositionally biased region" description="Polar residues" evidence="12">
    <location>
        <begin position="366"/>
        <end position="392"/>
    </location>
</feature>
<proteinExistence type="predicted"/>
<evidence type="ECO:0008006" key="18">
    <source>
        <dbReference type="Google" id="ProtNLM"/>
    </source>
</evidence>
<feature type="region of interest" description="Disordered" evidence="12">
    <location>
        <begin position="320"/>
        <end position="345"/>
    </location>
</feature>
<keyword evidence="17" id="KW-1185">Reference proteome</keyword>
<dbReference type="EMBL" id="CM026424">
    <property type="protein sequence ID" value="KAG0580334.1"/>
    <property type="molecule type" value="Genomic_DNA"/>
</dbReference>